<dbReference type="InterPro" id="IPR014001">
    <property type="entry name" value="Helicase_ATP-bd"/>
</dbReference>
<dbReference type="EMBL" id="CP119919">
    <property type="protein sequence ID" value="WFD16266.1"/>
    <property type="molecule type" value="Genomic_DNA"/>
</dbReference>
<feature type="domain" description="Helicase-associated" evidence="15">
    <location>
        <begin position="1121"/>
        <end position="1211"/>
    </location>
</feature>
<proteinExistence type="predicted"/>
<evidence type="ECO:0000313" key="16">
    <source>
        <dbReference type="EMBL" id="WFD16266.1"/>
    </source>
</evidence>
<evidence type="ECO:0000256" key="8">
    <source>
        <dbReference type="ARBA" id="ARBA00022840"/>
    </source>
</evidence>
<evidence type="ECO:0000256" key="4">
    <source>
        <dbReference type="ARBA" id="ARBA00022640"/>
    </source>
</evidence>
<dbReference type="Proteomes" id="UP001217582">
    <property type="component" value="Chromosome 4"/>
</dbReference>
<evidence type="ECO:0000256" key="3">
    <source>
        <dbReference type="ARBA" id="ARBA00022528"/>
    </source>
</evidence>
<dbReference type="Pfam" id="PF04408">
    <property type="entry name" value="WHD_HA2"/>
    <property type="match status" value="1"/>
</dbReference>
<organism evidence="16 17">
    <name type="scientific">Malassezia arunalokei</name>
    <dbReference type="NCBI Taxonomy" id="1514897"/>
    <lineage>
        <taxon>Eukaryota</taxon>
        <taxon>Fungi</taxon>
        <taxon>Dikarya</taxon>
        <taxon>Basidiomycota</taxon>
        <taxon>Ustilaginomycotina</taxon>
        <taxon>Malasseziomycetes</taxon>
        <taxon>Malasseziales</taxon>
        <taxon>Malasseziaceae</taxon>
        <taxon>Malassezia</taxon>
    </lineage>
</organism>
<dbReference type="InterPro" id="IPR048333">
    <property type="entry name" value="HA2_WH"/>
</dbReference>
<dbReference type="CDD" id="cd18791">
    <property type="entry name" value="SF2_C_RHA"/>
    <property type="match status" value="1"/>
</dbReference>
<dbReference type="FunFam" id="3.40.50.300:FF:000500">
    <property type="entry name" value="ATP-dependent RNA helicase DHX29"/>
    <property type="match status" value="1"/>
</dbReference>
<dbReference type="PANTHER" id="PTHR18934">
    <property type="entry name" value="ATP-DEPENDENT RNA HELICASE"/>
    <property type="match status" value="1"/>
</dbReference>
<feature type="domain" description="Helicase ATP-binding" evidence="13">
    <location>
        <begin position="648"/>
        <end position="843"/>
    </location>
</feature>
<dbReference type="Pfam" id="PF07717">
    <property type="entry name" value="OB_NTP_bind"/>
    <property type="match status" value="1"/>
</dbReference>
<dbReference type="Pfam" id="PF00271">
    <property type="entry name" value="Helicase_C"/>
    <property type="match status" value="1"/>
</dbReference>
<keyword evidence="6 16" id="KW-0378">Hydrolase</keyword>
<keyword evidence="10" id="KW-0809">Transit peptide</keyword>
<dbReference type="CDD" id="cd17917">
    <property type="entry name" value="DEXHc_RHA-like"/>
    <property type="match status" value="1"/>
</dbReference>
<keyword evidence="17" id="KW-1185">Reference proteome</keyword>
<evidence type="ECO:0000259" key="14">
    <source>
        <dbReference type="SMART" id="SM00490"/>
    </source>
</evidence>
<evidence type="ECO:0000256" key="2">
    <source>
        <dbReference type="ARBA" id="ARBA00012552"/>
    </source>
</evidence>
<dbReference type="GO" id="GO:0016787">
    <property type="term" value="F:hydrolase activity"/>
    <property type="evidence" value="ECO:0007669"/>
    <property type="project" value="UniProtKB-KW"/>
</dbReference>
<evidence type="ECO:0000256" key="10">
    <source>
        <dbReference type="ARBA" id="ARBA00022946"/>
    </source>
</evidence>
<dbReference type="SMART" id="SM00490">
    <property type="entry name" value="HELICc"/>
    <property type="match status" value="1"/>
</dbReference>
<comment type="subcellular location">
    <subcellularLocation>
        <location evidence="1">Plastid</location>
        <location evidence="1">Chloroplast</location>
    </subcellularLocation>
</comment>
<dbReference type="InterPro" id="IPR027417">
    <property type="entry name" value="P-loop_NTPase"/>
</dbReference>
<dbReference type="SMART" id="SM00847">
    <property type="entry name" value="HA2"/>
    <property type="match status" value="1"/>
</dbReference>
<dbReference type="Pfam" id="PF00270">
    <property type="entry name" value="DEAD"/>
    <property type="match status" value="1"/>
</dbReference>
<sequence>MAKKKKLQLKSNVQRGFATTSQPKREAPPKETPQAAEAASKAPDETPTAASHGTAPPKLKEAPSSDAFDPEAEELQALQNLVQLVYPKVEKEMQRRGKTIQFQQRFAKTLLPASLDAGVCVETLAMARDDAEAITDCEQVTFLADDPRQRMLRDTLGVSPPAESEAKALERALTLWELLLSLGFTREQATMALLYAPNLETEECVAWLVAQLEPQTYRALSLNVDAPQEYAAPKAAASMDDSIPPVYEGYTFTRAEQDPALVAKDTAPRKEDVRVVTASSVDAQTVERIRAQTDALVHDLNARLDQDDPLVDVIEHPNDAWSTARIIALQVDKDRARRSKLLGGVPDDELASLLSHAEASKRLDRLAARAKDMMQQSEMQPDFHRGLSNQRFRERMRQLEADEAAKAAEVQREEEARQQRRADIEQLDELSESPDQDQDEAPQDEGLFDLLEEPAPAAPDASVQLRSISTQGSQRTPRSLLSDVLRHVDPGASYKFIPISSGTVHRSELRIQWTASGGRPPLVDTFRLTKEGCASRTLADDYVATIALNCFGRERQVQRHLSPGFRDIWDELESLRSEQTNAFLRDEVLHVQHTLRRRMQPVLPKREQRKTLMEPALAPTVTRAREPSEALRDMWTRRTSSEAYQAMLPGRRDLPIYQARDAILQCVATSQVVVLSGETGCGKSTQLPSYLMEDCLARGEPCKMYVTEPRRISAITLAERVSQELGEKPRSMGSPESLLGYAIRLESQIGANARLIYATTGIVLRMLESSVLDDVTHIIVDEVHERSIESDFLLIVLKKLMQERPDLKIVLMSATLDAERISAYFDGCPTLAVPGRTFPVDVHYLEDVLEMCDYTLDLDSPYARTDKMNKVDLKTNIDDTEEDEDDVDDVPGIQDTQRYSAKTIDTLLHLNEHKIPYELLAALVERLCSDPAYDSFSRAILVFLPGMGEIRECMRHLSELRRFQTECQVHVLHSSIASDEQTAAFAPPPQGMRKIVLATNMAETGITIPDITCVIDSGRHREMRYDEKRKISRLVDCFIARSNAKQRRGRAGRVQHGICFHLFTRKRHDEYLDAHPIPEMLRLSLQELALQLKVMPLRIGASIEDALSQALDPPLAVNIQRAVASLVDVEALTPNEEITPLGRHLCHMPLDVHLAKFLLVAVLFGCVDAALSIAAVLNSKSPFLRNMGREAGRGRAAFHSTEAQSDFMAFAQMFRAWRSSVSRHQGQAFCSAHSLSADVLYQIEELRQQYFSYLVDTGFVQVDADSRNDLARRRSRQGRPRLMEIPAHLDAYGQSVPVVTLALVTAMYPKLLQVDEKTQQMRTLTNHQPAAVHPSSVNARRALGTPSTHFVLYHAIVYSHRLYAWETAVVDDRMVLLVGGDAEFKHTSRSMYIDHNRVRMSTYDAPSLVALRVLRTQLKDILQTSYCSPGRPWTPTQHRTMQLVFRTLGVSS</sequence>
<gene>
    <name evidence="16" type="ORF">MARU1_002300</name>
</gene>
<reference evidence="16 17" key="1">
    <citation type="submission" date="2023-03" db="EMBL/GenBank/DDBJ databases">
        <title>Mating type loci evolution in Malassezia.</title>
        <authorList>
            <person name="Coelho M.A."/>
        </authorList>
    </citation>
    <scope>NUCLEOTIDE SEQUENCE [LARGE SCALE GENOMIC DNA]</scope>
    <source>
        <strain evidence="16 17">CBS 13387</strain>
    </source>
</reference>
<dbReference type="InterPro" id="IPR011545">
    <property type="entry name" value="DEAD/DEAH_box_helicase_dom"/>
</dbReference>
<protein>
    <recommendedName>
        <fullName evidence="2">RNA helicase</fullName>
        <ecNumber evidence="2">3.6.4.13</ecNumber>
    </recommendedName>
</protein>
<evidence type="ECO:0000256" key="7">
    <source>
        <dbReference type="ARBA" id="ARBA00022806"/>
    </source>
</evidence>
<feature type="region of interest" description="Disordered" evidence="12">
    <location>
        <begin position="401"/>
        <end position="421"/>
    </location>
</feature>
<dbReference type="EC" id="3.6.4.13" evidence="2"/>
<evidence type="ECO:0000259" key="13">
    <source>
        <dbReference type="SMART" id="SM00487"/>
    </source>
</evidence>
<dbReference type="FunFam" id="3.40.50.300:FF:000819">
    <property type="entry name" value="ATP dependent RNA helicase, putative"/>
    <property type="match status" value="1"/>
</dbReference>
<dbReference type="GO" id="GO:0003724">
    <property type="term" value="F:RNA helicase activity"/>
    <property type="evidence" value="ECO:0007669"/>
    <property type="project" value="UniProtKB-EC"/>
</dbReference>
<evidence type="ECO:0000256" key="11">
    <source>
        <dbReference type="ARBA" id="ARBA00047984"/>
    </source>
</evidence>
<keyword evidence="5" id="KW-0547">Nucleotide-binding</keyword>
<evidence type="ECO:0000256" key="5">
    <source>
        <dbReference type="ARBA" id="ARBA00022741"/>
    </source>
</evidence>
<evidence type="ECO:0000313" key="17">
    <source>
        <dbReference type="Proteomes" id="UP001217582"/>
    </source>
</evidence>
<dbReference type="FunFam" id="1.20.120.1080:FF:000002">
    <property type="entry name" value="Putative ATP-dependent RNA helicase DHX36"/>
    <property type="match status" value="1"/>
</dbReference>
<keyword evidence="7 16" id="KW-0347">Helicase</keyword>
<evidence type="ECO:0000256" key="9">
    <source>
        <dbReference type="ARBA" id="ARBA00022884"/>
    </source>
</evidence>
<dbReference type="InterPro" id="IPR007502">
    <property type="entry name" value="Helicase-assoc_dom"/>
</dbReference>
<dbReference type="SUPFAM" id="SSF52540">
    <property type="entry name" value="P-loop containing nucleoside triphosphate hydrolases"/>
    <property type="match status" value="1"/>
</dbReference>
<evidence type="ECO:0000259" key="15">
    <source>
        <dbReference type="SMART" id="SM00847"/>
    </source>
</evidence>
<dbReference type="SMART" id="SM00487">
    <property type="entry name" value="DEXDc"/>
    <property type="match status" value="1"/>
</dbReference>
<accession>A0AAJ5Z6V8</accession>
<feature type="compositionally biased region" description="Polar residues" evidence="12">
    <location>
        <begin position="9"/>
        <end position="22"/>
    </location>
</feature>
<dbReference type="GO" id="GO:0003723">
    <property type="term" value="F:RNA binding"/>
    <property type="evidence" value="ECO:0007669"/>
    <property type="project" value="UniProtKB-KW"/>
</dbReference>
<evidence type="ECO:0000256" key="12">
    <source>
        <dbReference type="SAM" id="MobiDB-lite"/>
    </source>
</evidence>
<evidence type="ECO:0000256" key="6">
    <source>
        <dbReference type="ARBA" id="ARBA00022801"/>
    </source>
</evidence>
<keyword evidence="8" id="KW-0067">ATP-binding</keyword>
<dbReference type="Gene3D" id="1.20.120.1080">
    <property type="match status" value="1"/>
</dbReference>
<comment type="catalytic activity">
    <reaction evidence="11">
        <text>ATP + H2O = ADP + phosphate + H(+)</text>
        <dbReference type="Rhea" id="RHEA:13065"/>
        <dbReference type="ChEBI" id="CHEBI:15377"/>
        <dbReference type="ChEBI" id="CHEBI:15378"/>
        <dbReference type="ChEBI" id="CHEBI:30616"/>
        <dbReference type="ChEBI" id="CHEBI:43474"/>
        <dbReference type="ChEBI" id="CHEBI:456216"/>
        <dbReference type="EC" id="3.6.4.13"/>
    </reaction>
</comment>
<dbReference type="GO" id="GO:0005524">
    <property type="term" value="F:ATP binding"/>
    <property type="evidence" value="ECO:0007669"/>
    <property type="project" value="UniProtKB-KW"/>
</dbReference>
<keyword evidence="4" id="KW-0934">Plastid</keyword>
<feature type="region of interest" description="Disordered" evidence="12">
    <location>
        <begin position="1"/>
        <end position="69"/>
    </location>
</feature>
<dbReference type="InterPro" id="IPR001650">
    <property type="entry name" value="Helicase_C-like"/>
</dbReference>
<name>A0AAJ5Z6V8_9BASI</name>
<dbReference type="InterPro" id="IPR011709">
    <property type="entry name" value="DEAD-box_helicase_OB_fold"/>
</dbReference>
<keyword evidence="3" id="KW-0150">Chloroplast</keyword>
<evidence type="ECO:0000256" key="1">
    <source>
        <dbReference type="ARBA" id="ARBA00004229"/>
    </source>
</evidence>
<feature type="domain" description="Helicase C-terminal" evidence="14">
    <location>
        <begin position="951"/>
        <end position="1055"/>
    </location>
</feature>
<keyword evidence="9" id="KW-0694">RNA-binding</keyword>
<dbReference type="Pfam" id="PF21010">
    <property type="entry name" value="HA2_C"/>
    <property type="match status" value="1"/>
</dbReference>
<dbReference type="Gene3D" id="3.40.50.300">
    <property type="entry name" value="P-loop containing nucleotide triphosphate hydrolases"/>
    <property type="match status" value="2"/>
</dbReference>
<dbReference type="PANTHER" id="PTHR18934:SF145">
    <property type="entry name" value="ATP-DEPENDENT RNA HELICASE DHX57-RELATED"/>
    <property type="match status" value="1"/>
</dbReference>